<dbReference type="Gene3D" id="2.160.20.80">
    <property type="entry name" value="E3 ubiquitin-protein ligase SopA"/>
    <property type="match status" value="2"/>
</dbReference>
<accession>D2VTE4</accession>
<gene>
    <name evidence="5" type="ORF">NAEGRDRAFT_81165</name>
</gene>
<dbReference type="Proteomes" id="UP000006671">
    <property type="component" value="Unassembled WGS sequence"/>
</dbReference>
<dbReference type="InterPro" id="IPR001646">
    <property type="entry name" value="5peptide_repeat"/>
</dbReference>
<dbReference type="SUPFAM" id="SSF57850">
    <property type="entry name" value="RING/U-box"/>
    <property type="match status" value="1"/>
</dbReference>
<dbReference type="InterPro" id="IPR006571">
    <property type="entry name" value="TLDc_dom"/>
</dbReference>
<keyword evidence="6" id="KW-1185">Reference proteome</keyword>
<evidence type="ECO:0000256" key="1">
    <source>
        <dbReference type="PROSITE-ProRule" id="PRU00175"/>
    </source>
</evidence>
<protein>
    <submittedName>
        <fullName evidence="5">TLDc domain-containing protein</fullName>
    </submittedName>
</protein>
<dbReference type="SMART" id="SM00584">
    <property type="entry name" value="TLDc"/>
    <property type="match status" value="1"/>
</dbReference>
<feature type="domain" description="RING-type" evidence="3">
    <location>
        <begin position="31"/>
        <end position="66"/>
    </location>
</feature>
<dbReference type="VEuPathDB" id="AmoebaDB:NAEGRDRAFT_81165"/>
<dbReference type="Pfam" id="PF07534">
    <property type="entry name" value="TLD"/>
    <property type="match status" value="1"/>
</dbReference>
<dbReference type="EMBL" id="GG738896">
    <property type="protein sequence ID" value="EFC39915.1"/>
    <property type="molecule type" value="Genomic_DNA"/>
</dbReference>
<dbReference type="AlphaFoldDB" id="D2VTE4"/>
<keyword evidence="1" id="KW-0862">Zinc</keyword>
<dbReference type="Gene3D" id="3.30.710.10">
    <property type="entry name" value="Potassium Channel Kv1.1, Chain A"/>
    <property type="match status" value="1"/>
</dbReference>
<dbReference type="OrthoDB" id="25620at2759"/>
<dbReference type="PROSITE" id="PS50089">
    <property type="entry name" value="ZF_RING_2"/>
    <property type="match status" value="1"/>
</dbReference>
<feature type="compositionally biased region" description="Basic and acidic residues" evidence="2">
    <location>
        <begin position="127"/>
        <end position="136"/>
    </location>
</feature>
<feature type="compositionally biased region" description="Acidic residues" evidence="2">
    <location>
        <begin position="137"/>
        <end position="149"/>
    </location>
</feature>
<evidence type="ECO:0000313" key="6">
    <source>
        <dbReference type="Proteomes" id="UP000006671"/>
    </source>
</evidence>
<dbReference type="GO" id="GO:0008270">
    <property type="term" value="F:zinc ion binding"/>
    <property type="evidence" value="ECO:0007669"/>
    <property type="project" value="UniProtKB-KW"/>
</dbReference>
<dbReference type="KEGG" id="ngr:NAEGRDRAFT_81165"/>
<dbReference type="InParanoid" id="D2VTE4"/>
<evidence type="ECO:0000313" key="5">
    <source>
        <dbReference type="EMBL" id="EFC39915.1"/>
    </source>
</evidence>
<sequence>MLTVKQQVTPQSHATILDFSFVEKVEEEWLCSSCSLPLSDPVFHTICENMFCLACAKSLSTCPKCHDANFQTKPAPKNIKNYIDKLMVVCSYCNKEEARGRILEHLEECSTRKTILEEIERKQKEAVEEAEKKQVEEEQSEDEFEDDDDDEMELDPIYFNIGGQLIMTNKKYFTSTKREDETNLFIKLLKGERTNIFTEKNGSFFVDCDPTVFKHLLEWFKFGNIIASSDLSPTLKQQLISACKVFKLKNYWKELKKIPINSTLGQLFNNHMNSKYFRNMKFSGMEIALITFSYHYDFINCDFSKTTFRNVRFENCLIDKANFAGAKMISCRVQLQFNQSNNIESCRFVNCTLDGSFFTGVKSLQCKECTLNVCTFSDMDMRHFDFSNTIKGSTLKKCQINLSKISPDLLNSLTIQGIEVKHSQIGSLFETNLNLAYCFTECIFSDFTFENCHLENLKNNKFKDCKLLNIGFSDCSFQTKFENCEIICVEFWRCSFDREFVFPESQLYDITFTECSFHSINFENYQFKNLLFDKCKFLDSNLKKCNFSTCKLRMCDFANSNFEQAIFNADNDTFDCNSEKFKNIFFNSNIIPNSRMFNEINVHTKSRIKPTLLYRGSRDGFKASKFHELCDNKGPTLTIIQSDFGHIFGGFTMQSWANTGVEYVSDTSAFIFKIFQKVTSNGMVYIFNKFNIKPGQHRFAISAKASYLPIFGGGNDFCIADNCNENLNSYSKFGHTYYLPDTGNYSSKSISKYLAGCANFRVLEIEVFQITQ</sequence>
<feature type="domain" description="TLDc" evidence="4">
    <location>
        <begin position="584"/>
        <end position="771"/>
    </location>
</feature>
<dbReference type="SUPFAM" id="SSF54695">
    <property type="entry name" value="POZ domain"/>
    <property type="match status" value="1"/>
</dbReference>
<dbReference type="InterPro" id="IPR051082">
    <property type="entry name" value="Pentapeptide-BTB/POZ_domain"/>
</dbReference>
<proteinExistence type="predicted"/>
<keyword evidence="1" id="KW-0863">Zinc-finger</keyword>
<organism evidence="6">
    <name type="scientific">Naegleria gruberi</name>
    <name type="common">Amoeba</name>
    <dbReference type="NCBI Taxonomy" id="5762"/>
    <lineage>
        <taxon>Eukaryota</taxon>
        <taxon>Discoba</taxon>
        <taxon>Heterolobosea</taxon>
        <taxon>Tetramitia</taxon>
        <taxon>Eutetramitia</taxon>
        <taxon>Vahlkampfiidae</taxon>
        <taxon>Naegleria</taxon>
    </lineage>
</organism>
<keyword evidence="1" id="KW-0479">Metal-binding</keyword>
<evidence type="ECO:0000259" key="4">
    <source>
        <dbReference type="PROSITE" id="PS51886"/>
    </source>
</evidence>
<dbReference type="RefSeq" id="XP_002672659.1">
    <property type="nucleotide sequence ID" value="XM_002672613.1"/>
</dbReference>
<evidence type="ECO:0000256" key="2">
    <source>
        <dbReference type="SAM" id="MobiDB-lite"/>
    </source>
</evidence>
<feature type="region of interest" description="Disordered" evidence="2">
    <location>
        <begin position="127"/>
        <end position="149"/>
    </location>
</feature>
<dbReference type="PANTHER" id="PTHR14136:SF17">
    <property type="entry name" value="BTB_POZ DOMAIN-CONTAINING PROTEIN KCTD9"/>
    <property type="match status" value="1"/>
</dbReference>
<dbReference type="STRING" id="5762.D2VTE4"/>
<name>D2VTE4_NAEGR</name>
<dbReference type="GeneID" id="8854448"/>
<evidence type="ECO:0000259" key="3">
    <source>
        <dbReference type="PROSITE" id="PS50089"/>
    </source>
</evidence>
<dbReference type="InterPro" id="IPR001841">
    <property type="entry name" value="Znf_RING"/>
</dbReference>
<dbReference type="InterPro" id="IPR011333">
    <property type="entry name" value="SKP1/BTB/POZ_sf"/>
</dbReference>
<reference evidence="5 6" key="1">
    <citation type="journal article" date="2010" name="Cell">
        <title>The genome of Naegleria gruberi illuminates early eukaryotic versatility.</title>
        <authorList>
            <person name="Fritz-Laylin L.K."/>
            <person name="Prochnik S.E."/>
            <person name="Ginger M.L."/>
            <person name="Dacks J.B."/>
            <person name="Carpenter M.L."/>
            <person name="Field M.C."/>
            <person name="Kuo A."/>
            <person name="Paredez A."/>
            <person name="Chapman J."/>
            <person name="Pham J."/>
            <person name="Shu S."/>
            <person name="Neupane R."/>
            <person name="Cipriano M."/>
            <person name="Mancuso J."/>
            <person name="Tu H."/>
            <person name="Salamov A."/>
            <person name="Lindquist E."/>
            <person name="Shapiro H."/>
            <person name="Lucas S."/>
            <person name="Grigoriev I.V."/>
            <person name="Cande W.Z."/>
            <person name="Fulton C."/>
            <person name="Rokhsar D.S."/>
            <person name="Dawson S.C."/>
        </authorList>
    </citation>
    <scope>NUCLEOTIDE SEQUENCE [LARGE SCALE GENOMIC DNA]</scope>
    <source>
        <strain evidence="5 6">NEG-M</strain>
    </source>
</reference>
<dbReference type="Pfam" id="PF00805">
    <property type="entry name" value="Pentapeptide"/>
    <property type="match status" value="2"/>
</dbReference>
<dbReference type="PROSITE" id="PS51886">
    <property type="entry name" value="TLDC"/>
    <property type="match status" value="1"/>
</dbReference>
<dbReference type="PANTHER" id="PTHR14136">
    <property type="entry name" value="BTB_POZ DOMAIN-CONTAINING PROTEIN KCTD9"/>
    <property type="match status" value="1"/>
</dbReference>
<dbReference type="SUPFAM" id="SSF141571">
    <property type="entry name" value="Pentapeptide repeat-like"/>
    <property type="match status" value="2"/>
</dbReference>